<keyword evidence="7 9" id="KW-1133">Transmembrane helix</keyword>
<evidence type="ECO:0000256" key="6">
    <source>
        <dbReference type="ARBA" id="ARBA00022692"/>
    </source>
</evidence>
<dbReference type="RefSeq" id="WP_125915589.1">
    <property type="nucleotide sequence ID" value="NZ_RWHU01000012.1"/>
</dbReference>
<keyword evidence="3" id="KW-1003">Cell membrane</keyword>
<comment type="caution">
    <text evidence="10">The sequence shown here is derived from an EMBL/GenBank/DDBJ whole genome shotgun (WGS) entry which is preliminary data.</text>
</comment>
<name>A0A428LGU8_9ENTR</name>
<dbReference type="AlphaFoldDB" id="A0A428LGU8"/>
<evidence type="ECO:0000256" key="8">
    <source>
        <dbReference type="ARBA" id="ARBA00023136"/>
    </source>
</evidence>
<feature type="transmembrane region" description="Helical" evidence="9">
    <location>
        <begin position="225"/>
        <end position="247"/>
    </location>
</feature>
<sequence length="484" mass="53159">MFSQLNSYFTAFISLGAPAMMFIIITLLSLLFRVKVSRALEGGILMAVALTGMGAVITLLTGAFAPALNKFVESTGVSLSITDLGWAPLAVITWGSIYTLYFALVCIVINLILLSFKRVKTLNVDLFNIWNLSVIGLLTMYYSENNMYLTTGVVGVIYILMLINSDVMQPQIKKLLNYDKDSITTTAHPSLLICPPVLIVNEVISKCIPFIDKYDFDAEKLNQKIGFWGSKFAIGVYLGVFVGLLGKLPLSELFVLAFTAGVSLELFSVVGSWFGPAIKPLSDGIATMMENRFRGRKVYVAIDWPILASRAELWAVANILAPLLLVIAIILPGNNVLPLGGILLTVLAPALLIITQGKVIRMTIIGTILIPLFLWAATMIAEFVSRTSLAMNSFPKGLSHDQLFSSVDSDPLEKMLSILISRASVLMEPQLIIMAVIGVLAYLGMFVWYFRRMKKINLMHFSEHADDVKAEAERGAALRVANDR</sequence>
<reference evidence="10 11" key="1">
    <citation type="submission" date="2018-12" db="EMBL/GenBank/DDBJ databases">
        <title>The Genome Submission of two Enterobacter spp. strains.</title>
        <authorList>
            <person name="Wu W."/>
            <person name="Wei L."/>
            <person name="Feng Y."/>
            <person name="Zong Z."/>
        </authorList>
    </citation>
    <scope>NUCLEOTIDE SEQUENCE [LARGE SCALE GENOMIC DNA]</scope>
    <source>
        <strain evidence="10 11">WCHEHu045002</strain>
    </source>
</reference>
<feature type="transmembrane region" description="Helical" evidence="9">
    <location>
        <begin position="85"/>
        <end position="114"/>
    </location>
</feature>
<feature type="transmembrane region" description="Helical" evidence="9">
    <location>
        <begin position="44"/>
        <end position="65"/>
    </location>
</feature>
<evidence type="ECO:0000256" key="4">
    <source>
        <dbReference type="ARBA" id="ARBA00022597"/>
    </source>
</evidence>
<evidence type="ECO:0000313" key="10">
    <source>
        <dbReference type="EMBL" id="RSK63100.1"/>
    </source>
</evidence>
<evidence type="ECO:0000256" key="3">
    <source>
        <dbReference type="ARBA" id="ARBA00022475"/>
    </source>
</evidence>
<accession>A0A428LGU8</accession>
<dbReference type="GO" id="GO:0009401">
    <property type="term" value="P:phosphoenolpyruvate-dependent sugar phosphotransferase system"/>
    <property type="evidence" value="ECO:0007669"/>
    <property type="project" value="UniProtKB-KW"/>
</dbReference>
<evidence type="ECO:0000313" key="11">
    <source>
        <dbReference type="Proteomes" id="UP000276389"/>
    </source>
</evidence>
<evidence type="ECO:0000256" key="2">
    <source>
        <dbReference type="ARBA" id="ARBA00022448"/>
    </source>
</evidence>
<dbReference type="GO" id="GO:0005886">
    <property type="term" value="C:plasma membrane"/>
    <property type="evidence" value="ECO:0007669"/>
    <property type="project" value="UniProtKB-SubCell"/>
</dbReference>
<comment type="subcellular location">
    <subcellularLocation>
        <location evidence="1">Cell membrane</location>
        <topology evidence="1">Multi-pass membrane protein</topology>
    </subcellularLocation>
</comment>
<organism evidence="10 11">
    <name type="scientific">Enterobacter huaxiensis</name>
    <dbReference type="NCBI Taxonomy" id="2494702"/>
    <lineage>
        <taxon>Bacteria</taxon>
        <taxon>Pseudomonadati</taxon>
        <taxon>Pseudomonadota</taxon>
        <taxon>Gammaproteobacteria</taxon>
        <taxon>Enterobacterales</taxon>
        <taxon>Enterobacteriaceae</taxon>
        <taxon>Enterobacter</taxon>
    </lineage>
</organism>
<keyword evidence="2" id="KW-0813">Transport</keyword>
<dbReference type="PIRSF" id="PIRSF006304">
    <property type="entry name" value="GatC"/>
    <property type="match status" value="1"/>
</dbReference>
<dbReference type="EMBL" id="RWHU01000012">
    <property type="protein sequence ID" value="RSK63100.1"/>
    <property type="molecule type" value="Genomic_DNA"/>
</dbReference>
<evidence type="ECO:0000256" key="7">
    <source>
        <dbReference type="ARBA" id="ARBA00022989"/>
    </source>
</evidence>
<dbReference type="InterPro" id="IPR004703">
    <property type="entry name" value="PTS_sugar-sp_permease"/>
</dbReference>
<gene>
    <name evidence="10" type="ORF">EJE24_22355</name>
</gene>
<feature type="transmembrane region" description="Helical" evidence="9">
    <location>
        <begin position="253"/>
        <end position="274"/>
    </location>
</feature>
<protein>
    <submittedName>
        <fullName evidence="10">PTS galactitol transporter subunit IIC</fullName>
    </submittedName>
</protein>
<keyword evidence="8 9" id="KW-0472">Membrane</keyword>
<keyword evidence="6 9" id="KW-0812">Transmembrane</keyword>
<dbReference type="Pfam" id="PF03611">
    <property type="entry name" value="EIIC-GAT"/>
    <property type="match status" value="1"/>
</dbReference>
<feature type="transmembrane region" description="Helical" evidence="9">
    <location>
        <begin position="431"/>
        <end position="450"/>
    </location>
</feature>
<feature type="transmembrane region" description="Helical" evidence="9">
    <location>
        <begin position="313"/>
        <end position="331"/>
    </location>
</feature>
<keyword evidence="4" id="KW-0762">Sugar transport</keyword>
<feature type="transmembrane region" description="Helical" evidence="9">
    <location>
        <begin position="362"/>
        <end position="384"/>
    </location>
</feature>
<feature type="transmembrane region" description="Helical" evidence="9">
    <location>
        <begin position="148"/>
        <end position="167"/>
    </location>
</feature>
<evidence type="ECO:0000256" key="5">
    <source>
        <dbReference type="ARBA" id="ARBA00022683"/>
    </source>
</evidence>
<evidence type="ECO:0000256" key="1">
    <source>
        <dbReference type="ARBA" id="ARBA00004651"/>
    </source>
</evidence>
<proteinExistence type="predicted"/>
<feature type="transmembrane region" description="Helical" evidence="9">
    <location>
        <begin position="126"/>
        <end position="142"/>
    </location>
</feature>
<feature type="transmembrane region" description="Helical" evidence="9">
    <location>
        <begin position="337"/>
        <end position="355"/>
    </location>
</feature>
<keyword evidence="5" id="KW-0598">Phosphotransferase system</keyword>
<dbReference type="Proteomes" id="UP000276389">
    <property type="component" value="Unassembled WGS sequence"/>
</dbReference>
<dbReference type="PANTHER" id="PTHR37324:SF2">
    <property type="entry name" value="PTS SYSTEM GALACTITOL-SPECIFIC EIIC COMPONENT"/>
    <property type="match status" value="1"/>
</dbReference>
<dbReference type="GO" id="GO:0015577">
    <property type="term" value="F:galactitol transmembrane transporter activity"/>
    <property type="evidence" value="ECO:0007669"/>
    <property type="project" value="InterPro"/>
</dbReference>
<dbReference type="InterPro" id="IPR013853">
    <property type="entry name" value="EIIC-GAT"/>
</dbReference>
<evidence type="ECO:0000256" key="9">
    <source>
        <dbReference type="SAM" id="Phobius"/>
    </source>
</evidence>
<feature type="transmembrane region" description="Helical" evidence="9">
    <location>
        <begin position="12"/>
        <end position="32"/>
    </location>
</feature>
<dbReference type="PANTHER" id="PTHR37324">
    <property type="entry name" value="PTS SYSTEM GALACTITOL-SPECIFIC EIIC COMPONENT"/>
    <property type="match status" value="1"/>
</dbReference>